<name>A0A927BRU3_9BACL</name>
<feature type="coiled-coil region" evidence="1">
    <location>
        <begin position="33"/>
        <end position="86"/>
    </location>
</feature>
<proteinExistence type="predicted"/>
<dbReference type="AlphaFoldDB" id="A0A927BRU3"/>
<gene>
    <name evidence="3" type="ORF">IDH44_10440</name>
</gene>
<dbReference type="EMBL" id="JACXIZ010000016">
    <property type="protein sequence ID" value="MBD2845608.1"/>
    <property type="molecule type" value="Genomic_DNA"/>
</dbReference>
<sequence>MAWWNGWLDGSRRRSRGAHSGTGGVQSQLEPLLDELEEARRDWKNAHRHFEHAVGKDQIDYAIFAIEAAEKRYEMLLRRAKAMSLQSGLAMRAQKRDEEAG</sequence>
<organism evidence="3 4">
    <name type="scientific">Paenibacillus sabuli</name>
    <dbReference type="NCBI Taxonomy" id="2772509"/>
    <lineage>
        <taxon>Bacteria</taxon>
        <taxon>Bacillati</taxon>
        <taxon>Bacillota</taxon>
        <taxon>Bacilli</taxon>
        <taxon>Bacillales</taxon>
        <taxon>Paenibacillaceae</taxon>
        <taxon>Paenibacillus</taxon>
    </lineage>
</organism>
<evidence type="ECO:0000256" key="2">
    <source>
        <dbReference type="SAM" id="MobiDB-lite"/>
    </source>
</evidence>
<dbReference type="Pfam" id="PF10704">
    <property type="entry name" value="DUF2508"/>
    <property type="match status" value="1"/>
</dbReference>
<keyword evidence="4" id="KW-1185">Reference proteome</keyword>
<dbReference type="InterPro" id="IPR019644">
    <property type="entry name" value="DUF2508"/>
</dbReference>
<accession>A0A927BRU3</accession>
<protein>
    <submittedName>
        <fullName evidence="3">DUF2508 family protein</fullName>
    </submittedName>
</protein>
<evidence type="ECO:0000313" key="4">
    <source>
        <dbReference type="Proteomes" id="UP000621560"/>
    </source>
</evidence>
<keyword evidence="1" id="KW-0175">Coiled coil</keyword>
<evidence type="ECO:0000256" key="1">
    <source>
        <dbReference type="SAM" id="Coils"/>
    </source>
</evidence>
<comment type="caution">
    <text evidence="3">The sequence shown here is derived from an EMBL/GenBank/DDBJ whole genome shotgun (WGS) entry which is preliminary data.</text>
</comment>
<dbReference type="Proteomes" id="UP000621560">
    <property type="component" value="Unassembled WGS sequence"/>
</dbReference>
<evidence type="ECO:0000313" key="3">
    <source>
        <dbReference type="EMBL" id="MBD2845608.1"/>
    </source>
</evidence>
<feature type="region of interest" description="Disordered" evidence="2">
    <location>
        <begin position="1"/>
        <end position="31"/>
    </location>
</feature>
<dbReference type="RefSeq" id="WP_190917348.1">
    <property type="nucleotide sequence ID" value="NZ_JACXIZ010000016.1"/>
</dbReference>
<reference evidence="3" key="1">
    <citation type="submission" date="2020-09" db="EMBL/GenBank/DDBJ databases">
        <title>A novel bacterium of genus Paenibacillus, isolated from South China Sea.</title>
        <authorList>
            <person name="Huang H."/>
            <person name="Mo K."/>
            <person name="Hu Y."/>
        </authorList>
    </citation>
    <scope>NUCLEOTIDE SEQUENCE</scope>
    <source>
        <strain evidence="3">IB182496</strain>
    </source>
</reference>